<evidence type="ECO:0000313" key="3">
    <source>
        <dbReference type="Proteomes" id="UP000828390"/>
    </source>
</evidence>
<protein>
    <recommendedName>
        <fullName evidence="4">CCHC-type domain-containing protein</fullName>
    </recommendedName>
</protein>
<dbReference type="AlphaFoldDB" id="A0A9D4N0W5"/>
<proteinExistence type="predicted"/>
<keyword evidence="3" id="KW-1185">Reference proteome</keyword>
<reference evidence="2" key="2">
    <citation type="submission" date="2020-11" db="EMBL/GenBank/DDBJ databases">
        <authorList>
            <person name="McCartney M.A."/>
            <person name="Auch B."/>
            <person name="Kono T."/>
            <person name="Mallez S."/>
            <person name="Becker A."/>
            <person name="Gohl D.M."/>
            <person name="Silverstein K.A.T."/>
            <person name="Koren S."/>
            <person name="Bechman K.B."/>
            <person name="Herman A."/>
            <person name="Abrahante J.E."/>
            <person name="Garbe J."/>
        </authorList>
    </citation>
    <scope>NUCLEOTIDE SEQUENCE</scope>
    <source>
        <strain evidence="2">Duluth1</strain>
        <tissue evidence="2">Whole animal</tissue>
    </source>
</reference>
<evidence type="ECO:0008006" key="4">
    <source>
        <dbReference type="Google" id="ProtNLM"/>
    </source>
</evidence>
<name>A0A9D4N0W5_DREPO</name>
<feature type="region of interest" description="Disordered" evidence="1">
    <location>
        <begin position="149"/>
        <end position="177"/>
    </location>
</feature>
<organism evidence="2 3">
    <name type="scientific">Dreissena polymorpha</name>
    <name type="common">Zebra mussel</name>
    <name type="synonym">Mytilus polymorpha</name>
    <dbReference type="NCBI Taxonomy" id="45954"/>
    <lineage>
        <taxon>Eukaryota</taxon>
        <taxon>Metazoa</taxon>
        <taxon>Spiralia</taxon>
        <taxon>Lophotrochozoa</taxon>
        <taxon>Mollusca</taxon>
        <taxon>Bivalvia</taxon>
        <taxon>Autobranchia</taxon>
        <taxon>Heteroconchia</taxon>
        <taxon>Euheterodonta</taxon>
        <taxon>Imparidentia</taxon>
        <taxon>Neoheterodontei</taxon>
        <taxon>Myida</taxon>
        <taxon>Dreissenoidea</taxon>
        <taxon>Dreissenidae</taxon>
        <taxon>Dreissena</taxon>
    </lineage>
</organism>
<sequence length="289" mass="31136">MQRLEERFGAKELLATAQGRLQVAHQAPGKSLEDWSDRVLTLATKAFRDLPSKYATEQAVAKFCQGLSDKETGKHVSLQVPTSMGDAMNKIKMHSYVLAACASVPRDGAKVKPEDSKRVHAVNTEPNPVAVDGSTVGRLVKAAERPEGAIGHLSGAGGNSGVDPNSRQLGQLPRNGGYNDFPYQGNVPNRGFNGQHQGRYGYAEGRGAGSPNRFPNRFNRYSNRNANPVGAQRGGYGGANRGRYPDQPVANRGGRPCYAPPPGPGRRGGGRQDMMCFRCRGLGNFQREC</sequence>
<comment type="caution">
    <text evidence="2">The sequence shown here is derived from an EMBL/GenBank/DDBJ whole genome shotgun (WGS) entry which is preliminary data.</text>
</comment>
<evidence type="ECO:0000313" key="2">
    <source>
        <dbReference type="EMBL" id="KAH3885760.1"/>
    </source>
</evidence>
<evidence type="ECO:0000256" key="1">
    <source>
        <dbReference type="SAM" id="MobiDB-lite"/>
    </source>
</evidence>
<dbReference type="Proteomes" id="UP000828390">
    <property type="component" value="Unassembled WGS sequence"/>
</dbReference>
<gene>
    <name evidence="2" type="ORF">DPMN_009758</name>
</gene>
<reference evidence="2" key="1">
    <citation type="journal article" date="2019" name="bioRxiv">
        <title>The Genome of the Zebra Mussel, Dreissena polymorpha: A Resource for Invasive Species Research.</title>
        <authorList>
            <person name="McCartney M.A."/>
            <person name="Auch B."/>
            <person name="Kono T."/>
            <person name="Mallez S."/>
            <person name="Zhang Y."/>
            <person name="Obille A."/>
            <person name="Becker A."/>
            <person name="Abrahante J.E."/>
            <person name="Garbe J."/>
            <person name="Badalamenti J.P."/>
            <person name="Herman A."/>
            <person name="Mangelson H."/>
            <person name="Liachko I."/>
            <person name="Sullivan S."/>
            <person name="Sone E.D."/>
            <person name="Koren S."/>
            <person name="Silverstein K.A.T."/>
            <person name="Beckman K.B."/>
            <person name="Gohl D.M."/>
        </authorList>
    </citation>
    <scope>NUCLEOTIDE SEQUENCE</scope>
    <source>
        <strain evidence="2">Duluth1</strain>
        <tissue evidence="2">Whole animal</tissue>
    </source>
</reference>
<accession>A0A9D4N0W5</accession>
<dbReference type="EMBL" id="JAIWYP010000001">
    <property type="protein sequence ID" value="KAH3885760.1"/>
    <property type="molecule type" value="Genomic_DNA"/>
</dbReference>
<feature type="region of interest" description="Disordered" evidence="1">
    <location>
        <begin position="220"/>
        <end position="271"/>
    </location>
</feature>